<dbReference type="Gene3D" id="2.60.120.200">
    <property type="match status" value="1"/>
</dbReference>
<dbReference type="InterPro" id="IPR013320">
    <property type="entry name" value="ConA-like_dom_sf"/>
</dbReference>
<sequence>MLSNLVLRSKGNEISSVPQARRLMRDYSSAGIVSANFMVHDFHRLDIAPLQQIMVNGFEECGMRCVAVPSCFSVNVAAFADIKENTLCFPFHWKLDGKDKHINFRGASKFDLQCGQRVLFLNGSPGTFAETSAVPIHTTDFTIGLWIRLIDFSYQQPIFGDWSSPFSFRLFVEQNGSWCFQARDRSGVDLYDNCTDSKDFVTGKRWSHVAVTWNRSYKRVRLFTNGEIKVESYLAPNGPIDIMNSGHSVYDIGLKRDSGTVAHAYFSDLIIFDRECSFSQSVNEIKDNIFSKHSLHNFI</sequence>
<keyword evidence="2" id="KW-1185">Reference proteome</keyword>
<gene>
    <name evidence="1" type="ORF">P5673_027882</name>
</gene>
<protein>
    <recommendedName>
        <fullName evidence="3">LamG domain-containing protein</fullName>
    </recommendedName>
</protein>
<dbReference type="Proteomes" id="UP001249851">
    <property type="component" value="Unassembled WGS sequence"/>
</dbReference>
<dbReference type="AlphaFoldDB" id="A0AAD9PYL4"/>
<organism evidence="1 2">
    <name type="scientific">Acropora cervicornis</name>
    <name type="common">Staghorn coral</name>
    <dbReference type="NCBI Taxonomy" id="6130"/>
    <lineage>
        <taxon>Eukaryota</taxon>
        <taxon>Metazoa</taxon>
        <taxon>Cnidaria</taxon>
        <taxon>Anthozoa</taxon>
        <taxon>Hexacorallia</taxon>
        <taxon>Scleractinia</taxon>
        <taxon>Astrocoeniina</taxon>
        <taxon>Acroporidae</taxon>
        <taxon>Acropora</taxon>
    </lineage>
</organism>
<dbReference type="Pfam" id="PF13385">
    <property type="entry name" value="Laminin_G_3"/>
    <property type="match status" value="1"/>
</dbReference>
<evidence type="ECO:0008006" key="3">
    <source>
        <dbReference type="Google" id="ProtNLM"/>
    </source>
</evidence>
<accession>A0AAD9PYL4</accession>
<dbReference type="EMBL" id="JARQWQ010000099">
    <property type="protein sequence ID" value="KAK2551289.1"/>
    <property type="molecule type" value="Genomic_DNA"/>
</dbReference>
<name>A0AAD9PYL4_ACRCE</name>
<dbReference type="SUPFAM" id="SSF49899">
    <property type="entry name" value="Concanavalin A-like lectins/glucanases"/>
    <property type="match status" value="1"/>
</dbReference>
<proteinExistence type="predicted"/>
<comment type="caution">
    <text evidence="1">The sequence shown here is derived from an EMBL/GenBank/DDBJ whole genome shotgun (WGS) entry which is preliminary data.</text>
</comment>
<reference evidence="1" key="2">
    <citation type="journal article" date="2023" name="Science">
        <title>Genomic signatures of disease resistance in endangered staghorn corals.</title>
        <authorList>
            <person name="Vollmer S.V."/>
            <person name="Selwyn J.D."/>
            <person name="Despard B.A."/>
            <person name="Roesel C.L."/>
        </authorList>
    </citation>
    <scope>NUCLEOTIDE SEQUENCE</scope>
    <source>
        <strain evidence="1">K2</strain>
    </source>
</reference>
<reference evidence="1" key="1">
    <citation type="journal article" date="2023" name="G3 (Bethesda)">
        <title>Whole genome assembly and annotation of the endangered Caribbean coral Acropora cervicornis.</title>
        <authorList>
            <person name="Selwyn J.D."/>
            <person name="Vollmer S.V."/>
        </authorList>
    </citation>
    <scope>NUCLEOTIDE SEQUENCE</scope>
    <source>
        <strain evidence="1">K2</strain>
    </source>
</reference>
<evidence type="ECO:0000313" key="1">
    <source>
        <dbReference type="EMBL" id="KAK2551289.1"/>
    </source>
</evidence>
<evidence type="ECO:0000313" key="2">
    <source>
        <dbReference type="Proteomes" id="UP001249851"/>
    </source>
</evidence>